<protein>
    <recommendedName>
        <fullName evidence="4">Alginate export</fullName>
    </recommendedName>
</protein>
<evidence type="ECO:0000313" key="2">
    <source>
        <dbReference type="EMBL" id="SMR73453.1"/>
    </source>
</evidence>
<dbReference type="EMBL" id="FXWV01000004">
    <property type="protein sequence ID" value="SMR73453.1"/>
    <property type="molecule type" value="Genomic_DNA"/>
</dbReference>
<dbReference type="RefSeq" id="WP_239039644.1">
    <property type="nucleotide sequence ID" value="NZ_BAAAEY010000001.1"/>
</dbReference>
<comment type="caution">
    <text evidence="2">The sequence shown here is derived from an EMBL/GenBank/DDBJ whole genome shotgun (WGS) entry which is preliminary data.</text>
</comment>
<feature type="chain" id="PRO_5046092446" description="Alginate export" evidence="1">
    <location>
        <begin position="21"/>
        <end position="444"/>
    </location>
</feature>
<evidence type="ECO:0000313" key="3">
    <source>
        <dbReference type="Proteomes" id="UP001159257"/>
    </source>
</evidence>
<evidence type="ECO:0008006" key="4">
    <source>
        <dbReference type="Google" id="ProtNLM"/>
    </source>
</evidence>
<keyword evidence="3" id="KW-1185">Reference proteome</keyword>
<proteinExistence type="predicted"/>
<feature type="signal peptide" evidence="1">
    <location>
        <begin position="1"/>
        <end position="20"/>
    </location>
</feature>
<evidence type="ECO:0000256" key="1">
    <source>
        <dbReference type="SAM" id="SignalP"/>
    </source>
</evidence>
<accession>A0ABY1RYY0</accession>
<dbReference type="Proteomes" id="UP001159257">
    <property type="component" value="Unassembled WGS sequence"/>
</dbReference>
<keyword evidence="1" id="KW-0732">Signal</keyword>
<gene>
    <name evidence="2" type="ORF">SAMN04487964_104115</name>
</gene>
<sequence>MQKMILAATVAALMSAQASAYNLYSEQGTELNLDIEAILGVFTSEENYGLGAKTEAGGSDWQEGYIKYGLSGSHTYDSGASVYAGLNLISSATWGDGDAGGFTSGNESDTDLEDAYLGWRSGNLIPALGENGLDLSFGRQNFSIGDGFLINGDSLNLGDALNGGGYDFDRGGAYWLAARKAFDRTAIARIGGSEGLRADLFWIESDNPAQAMTELAGINAEYVIPEGTFGLAYIKGLDVDEKYADPDVMGLTHRDGQKTLSLRYQGNAGVENLFLSGEFVTQDQGDNSREDGDAWYVEAGWTFADLPWSPSVNYRYATFDEGFDPLFFGFSRGYGTWFQGEVAANYAGPFNSDADVHHIGIKASPTEMLSLGALFFDFSDTGAGIGALDGQEIDLYAEWVVTPNLIISPLIGFYTPDNSLADEGSQIGNNDTNVYGQVIAIVPF</sequence>
<name>A0ABY1RYY0_9GAMM</name>
<reference evidence="2 3" key="1">
    <citation type="submission" date="2017-05" db="EMBL/GenBank/DDBJ databases">
        <authorList>
            <person name="Varghese N."/>
            <person name="Submissions S."/>
        </authorList>
    </citation>
    <scope>NUCLEOTIDE SEQUENCE [LARGE SCALE GENOMIC DNA]</scope>
    <source>
        <strain evidence="2 3">CGMCC 1.7287</strain>
    </source>
</reference>
<organism evidence="2 3">
    <name type="scientific">Marinobacterium sediminicola</name>
    <dbReference type="NCBI Taxonomy" id="518898"/>
    <lineage>
        <taxon>Bacteria</taxon>
        <taxon>Pseudomonadati</taxon>
        <taxon>Pseudomonadota</taxon>
        <taxon>Gammaproteobacteria</taxon>
        <taxon>Oceanospirillales</taxon>
        <taxon>Oceanospirillaceae</taxon>
        <taxon>Marinobacterium</taxon>
    </lineage>
</organism>